<dbReference type="SUPFAM" id="SSF158682">
    <property type="entry name" value="TerB-like"/>
    <property type="match status" value="2"/>
</dbReference>
<dbReference type="InterPro" id="IPR029024">
    <property type="entry name" value="TerB-like"/>
</dbReference>
<protein>
    <submittedName>
        <fullName evidence="1">Excinuclease ABC subunit B</fullName>
    </submittedName>
</protein>
<organism evidence="1 2">
    <name type="scientific">Flavobacterium ichthyis</name>
    <dbReference type="NCBI Taxonomy" id="2698827"/>
    <lineage>
        <taxon>Bacteria</taxon>
        <taxon>Pseudomonadati</taxon>
        <taxon>Bacteroidota</taxon>
        <taxon>Flavobacteriia</taxon>
        <taxon>Flavobacteriales</taxon>
        <taxon>Flavobacteriaceae</taxon>
        <taxon>Flavobacterium</taxon>
    </lineage>
</organism>
<gene>
    <name evidence="1" type="ORF">GV828_03910</name>
</gene>
<dbReference type="Proteomes" id="UP000798602">
    <property type="component" value="Unassembled WGS sequence"/>
</dbReference>
<dbReference type="RefSeq" id="WP_166536168.1">
    <property type="nucleotide sequence ID" value="NZ_JAABLM010000003.1"/>
</dbReference>
<evidence type="ECO:0000313" key="1">
    <source>
        <dbReference type="EMBL" id="NBL64346.1"/>
    </source>
</evidence>
<name>A0ABW9Z832_9FLAO</name>
<sequence length="133" mass="15373">MPHHTEKLQLLADMIAFAMIDGELHPREYLFLKIVAQALNVSEIELNNLFREELPSAKPKNEFERVQHFYRMALLMKADGISHNQEQIAIQQLGINMGLDPFATKRLLNLMENNPQGTVTPDVLWSIFMEQKN</sequence>
<keyword evidence="2" id="KW-1185">Reference proteome</keyword>
<reference evidence="2" key="1">
    <citation type="submission" date="2020-01" db="EMBL/GenBank/DDBJ databases">
        <title>Sphingomonas sp. strain CSW-10.</title>
        <authorList>
            <person name="Chen W.-M."/>
        </authorList>
    </citation>
    <scope>NUCLEOTIDE SEQUENCE [LARGE SCALE GENOMIC DNA]</scope>
    <source>
        <strain evidence="2">NST-5</strain>
    </source>
</reference>
<dbReference type="CDD" id="cd07177">
    <property type="entry name" value="terB_like"/>
    <property type="match status" value="1"/>
</dbReference>
<comment type="caution">
    <text evidence="1">The sequence shown here is derived from an EMBL/GenBank/DDBJ whole genome shotgun (WGS) entry which is preliminary data.</text>
</comment>
<proteinExistence type="predicted"/>
<accession>A0ABW9Z832</accession>
<dbReference type="EMBL" id="JAABLM010000003">
    <property type="protein sequence ID" value="NBL64346.1"/>
    <property type="molecule type" value="Genomic_DNA"/>
</dbReference>
<dbReference type="Gene3D" id="1.10.3680.10">
    <property type="entry name" value="TerB-like"/>
    <property type="match status" value="1"/>
</dbReference>
<evidence type="ECO:0000313" key="2">
    <source>
        <dbReference type="Proteomes" id="UP000798602"/>
    </source>
</evidence>